<dbReference type="Proteomes" id="UP000265520">
    <property type="component" value="Unassembled WGS sequence"/>
</dbReference>
<dbReference type="AlphaFoldDB" id="A0A392SVB5"/>
<feature type="non-terminal residue" evidence="1">
    <location>
        <position position="35"/>
    </location>
</feature>
<organism evidence="1 2">
    <name type="scientific">Trifolium medium</name>
    <dbReference type="NCBI Taxonomy" id="97028"/>
    <lineage>
        <taxon>Eukaryota</taxon>
        <taxon>Viridiplantae</taxon>
        <taxon>Streptophyta</taxon>
        <taxon>Embryophyta</taxon>
        <taxon>Tracheophyta</taxon>
        <taxon>Spermatophyta</taxon>
        <taxon>Magnoliopsida</taxon>
        <taxon>eudicotyledons</taxon>
        <taxon>Gunneridae</taxon>
        <taxon>Pentapetalae</taxon>
        <taxon>rosids</taxon>
        <taxon>fabids</taxon>
        <taxon>Fabales</taxon>
        <taxon>Fabaceae</taxon>
        <taxon>Papilionoideae</taxon>
        <taxon>50 kb inversion clade</taxon>
        <taxon>NPAAA clade</taxon>
        <taxon>Hologalegina</taxon>
        <taxon>IRL clade</taxon>
        <taxon>Trifolieae</taxon>
        <taxon>Trifolium</taxon>
    </lineage>
</organism>
<feature type="non-terminal residue" evidence="1">
    <location>
        <position position="1"/>
    </location>
</feature>
<keyword evidence="2" id="KW-1185">Reference proteome</keyword>
<dbReference type="EMBL" id="LXQA010440561">
    <property type="protein sequence ID" value="MCI52005.1"/>
    <property type="molecule type" value="Genomic_DNA"/>
</dbReference>
<protein>
    <submittedName>
        <fullName evidence="1">Uncharacterized protein</fullName>
    </submittedName>
</protein>
<accession>A0A392SVB5</accession>
<name>A0A392SVB5_9FABA</name>
<reference evidence="1 2" key="1">
    <citation type="journal article" date="2018" name="Front. Plant Sci.">
        <title>Red Clover (Trifolium pratense) and Zigzag Clover (T. medium) - A Picture of Genomic Similarities and Differences.</title>
        <authorList>
            <person name="Dluhosova J."/>
            <person name="Istvanek J."/>
            <person name="Nedelnik J."/>
            <person name="Repkova J."/>
        </authorList>
    </citation>
    <scope>NUCLEOTIDE SEQUENCE [LARGE SCALE GENOMIC DNA]</scope>
    <source>
        <strain evidence="2">cv. 10/8</strain>
        <tissue evidence="1">Leaf</tissue>
    </source>
</reference>
<proteinExistence type="predicted"/>
<sequence>KRQKITKKRTASASASSVTAAAAVANRFRSDFHQA</sequence>
<comment type="caution">
    <text evidence="1">The sequence shown here is derived from an EMBL/GenBank/DDBJ whole genome shotgun (WGS) entry which is preliminary data.</text>
</comment>
<evidence type="ECO:0000313" key="1">
    <source>
        <dbReference type="EMBL" id="MCI52005.1"/>
    </source>
</evidence>
<evidence type="ECO:0000313" key="2">
    <source>
        <dbReference type="Proteomes" id="UP000265520"/>
    </source>
</evidence>